<dbReference type="PIRSF" id="PIRSF035905">
    <property type="entry name" value="UCP035905_mp"/>
    <property type="match status" value="1"/>
</dbReference>
<evidence type="ECO:0000313" key="4">
    <source>
        <dbReference type="Proteomes" id="UP000236884"/>
    </source>
</evidence>
<keyword evidence="2" id="KW-1133">Transmembrane helix</keyword>
<dbReference type="InterPro" id="IPR014600">
    <property type="entry name" value="UCP035905_mem"/>
</dbReference>
<evidence type="ECO:0000313" key="3">
    <source>
        <dbReference type="EMBL" id="BAT59009.1"/>
    </source>
</evidence>
<dbReference type="AlphaFoldDB" id="A0A0S3PSS5"/>
<keyword evidence="4" id="KW-1185">Reference proteome</keyword>
<evidence type="ECO:0000256" key="1">
    <source>
        <dbReference type="SAM" id="MobiDB-lite"/>
    </source>
</evidence>
<feature type="compositionally biased region" description="Low complexity" evidence="1">
    <location>
        <begin position="108"/>
        <end position="126"/>
    </location>
</feature>
<feature type="transmembrane region" description="Helical" evidence="2">
    <location>
        <begin position="231"/>
        <end position="250"/>
    </location>
</feature>
<feature type="compositionally biased region" description="Low complexity" evidence="1">
    <location>
        <begin position="52"/>
        <end position="61"/>
    </location>
</feature>
<feature type="transmembrane region" description="Helical" evidence="2">
    <location>
        <begin position="489"/>
        <end position="510"/>
    </location>
</feature>
<feature type="compositionally biased region" description="Pro residues" evidence="1">
    <location>
        <begin position="80"/>
        <end position="105"/>
    </location>
</feature>
<feature type="transmembrane region" description="Helical" evidence="2">
    <location>
        <begin position="790"/>
        <end position="810"/>
    </location>
</feature>
<feature type="transmembrane region" description="Helical" evidence="2">
    <location>
        <begin position="6"/>
        <end position="27"/>
    </location>
</feature>
<dbReference type="InterPro" id="IPR019286">
    <property type="entry name" value="DUF2339_TM"/>
</dbReference>
<dbReference type="RefSeq" id="WP_096353795.1">
    <property type="nucleotide sequence ID" value="NZ_AP014946.1"/>
</dbReference>
<dbReference type="PANTHER" id="PTHR38434">
    <property type="entry name" value="BLL2549 PROTEIN"/>
    <property type="match status" value="1"/>
</dbReference>
<feature type="transmembrane region" description="Helical" evidence="2">
    <location>
        <begin position="305"/>
        <end position="323"/>
    </location>
</feature>
<feature type="transmembrane region" description="Helical" evidence="2">
    <location>
        <begin position="366"/>
        <end position="384"/>
    </location>
</feature>
<feature type="transmembrane region" description="Helical" evidence="2">
    <location>
        <begin position="257"/>
        <end position="273"/>
    </location>
</feature>
<feature type="transmembrane region" description="Helical" evidence="2">
    <location>
        <begin position="722"/>
        <end position="743"/>
    </location>
</feature>
<feature type="transmembrane region" description="Helical" evidence="2">
    <location>
        <begin position="205"/>
        <end position="225"/>
    </location>
</feature>
<feature type="transmembrane region" description="Helical" evidence="2">
    <location>
        <begin position="596"/>
        <end position="615"/>
    </location>
</feature>
<feature type="transmembrane region" description="Helical" evidence="2">
    <location>
        <begin position="335"/>
        <end position="354"/>
    </location>
</feature>
<accession>A0A0S3PSS5</accession>
<feature type="transmembrane region" description="Helical" evidence="2">
    <location>
        <begin position="390"/>
        <end position="407"/>
    </location>
</feature>
<dbReference type="Proteomes" id="UP000236884">
    <property type="component" value="Chromosome"/>
</dbReference>
<feature type="transmembrane region" description="Helical" evidence="2">
    <location>
        <begin position="830"/>
        <end position="851"/>
    </location>
</feature>
<proteinExistence type="predicted"/>
<feature type="transmembrane region" description="Helical" evidence="2">
    <location>
        <begin position="545"/>
        <end position="566"/>
    </location>
</feature>
<dbReference type="KEGG" id="vgo:GJW-30_1_01537"/>
<protein>
    <recommendedName>
        <fullName evidence="5">DUF2339 domain-containing protein</fullName>
    </recommendedName>
</protein>
<dbReference type="PANTHER" id="PTHR38434:SF1">
    <property type="entry name" value="BLL2549 PROTEIN"/>
    <property type="match status" value="1"/>
</dbReference>
<feature type="transmembrane region" description="Helical" evidence="2">
    <location>
        <begin position="627"/>
        <end position="649"/>
    </location>
</feature>
<feature type="transmembrane region" description="Helical" evidence="2">
    <location>
        <begin position="279"/>
        <end position="298"/>
    </location>
</feature>
<feature type="transmembrane region" description="Helical" evidence="2">
    <location>
        <begin position="516"/>
        <end position="533"/>
    </location>
</feature>
<sequence length="918" mass="97217">MEFTLLILIGLALPVIWTIAFFMGLGTRTRVQVLEQRNQVLEQEVLRLAARPRTAPDAAPAEPFVRPAAPPVPQVSETPPTVPETPVPTPPQPEPARPTPPPPRVEPTRPTSVPQQTPAQTATATPDGPGFEETFGTRWVVIVGGLALALGAIFLVKYTIEEGLIGPGMRIILGALLSAGLIGGGEWLRRRERDEGLVERQQASIPAILTAAGTTAAFATTWSAYGLYSFIAPGSAFILLGIVAMATLAAALLHGPALAGLGLIGAYVTPMLVSTKEPSFWALYLYLLFVTAAAFALARFRLWRWLAVSAVTASALWILPGLATAVDASPTPHQIYVVCLVLLAAALIVSGFLFGPEPEGDEIEPVSSGTLIVYAAVSALLVVATSQVMSALAAFTLVCAIVIAVAWRAPSAIAAVPVAAILSAVIIAEWAVTLAYGSAVANSGLVEGLPITSQSNASQHLVFGALFALLFGGSGYLAQGRYERPMPGLLWAASAVVAPLLILAALYYRVANFERSIPFAGLALLLAALYATATEMLDRRPPRPGLRVSGAVFAVGSVASLALALTMALEKGWLTIALALMTPGIAFIYAKRPYAFLRWIAAACGALVCARIGWMPTIVSDLGTTPIFNWLLWGYGVPAVAFWTAATILRRGADDVPARMLDGAAILFTVLTVTLQIRHYMTGGNMWIDGASLSEAGLQVSALLAIAIGLERLRERTKSEVHNIGAIAVAGLAVLLIWVGLMFTRNPLNNIAPVGGRFFNVILLAYGIPSVLAIILALTARHVRKMPYRVFAAGTAVALALMYLTLQVRRLFVGEVLRIGPGSWPSDAELWTYSAVWLVFGVVLLLIGIALRSQPARMASAIVILITVCKVFLFDLAGIGGIWRALSFIGLGLVLVGIGLLYQRLLFPQRRSGAPSTT</sequence>
<feature type="transmembrane region" description="Helical" evidence="2">
    <location>
        <begin position="164"/>
        <end position="184"/>
    </location>
</feature>
<organism evidence="3 4">
    <name type="scientific">Variibacter gotjawalensis</name>
    <dbReference type="NCBI Taxonomy" id="1333996"/>
    <lineage>
        <taxon>Bacteria</taxon>
        <taxon>Pseudomonadati</taxon>
        <taxon>Pseudomonadota</taxon>
        <taxon>Alphaproteobacteria</taxon>
        <taxon>Hyphomicrobiales</taxon>
        <taxon>Nitrobacteraceae</taxon>
        <taxon>Variibacter</taxon>
    </lineage>
</organism>
<keyword evidence="2" id="KW-0812">Transmembrane</keyword>
<feature type="region of interest" description="Disordered" evidence="1">
    <location>
        <begin position="52"/>
        <end position="131"/>
    </location>
</feature>
<name>A0A0S3PSS5_9BRAD</name>
<keyword evidence="2" id="KW-0472">Membrane</keyword>
<feature type="transmembrane region" description="Helical" evidence="2">
    <location>
        <begin position="858"/>
        <end position="876"/>
    </location>
</feature>
<gene>
    <name evidence="3" type="ORF">GJW-30_1_01537</name>
</gene>
<feature type="transmembrane region" description="Helical" evidence="2">
    <location>
        <begin position="572"/>
        <end position="589"/>
    </location>
</feature>
<evidence type="ECO:0008006" key="5">
    <source>
        <dbReference type="Google" id="ProtNLM"/>
    </source>
</evidence>
<feature type="transmembrane region" description="Helical" evidence="2">
    <location>
        <begin position="414"/>
        <end position="437"/>
    </location>
</feature>
<evidence type="ECO:0000256" key="2">
    <source>
        <dbReference type="SAM" id="Phobius"/>
    </source>
</evidence>
<feature type="transmembrane region" description="Helical" evidence="2">
    <location>
        <begin position="457"/>
        <end position="477"/>
    </location>
</feature>
<reference evidence="3 4" key="1">
    <citation type="submission" date="2015-08" db="EMBL/GenBank/DDBJ databases">
        <title>Investigation of the bacterial diversity of lava forest soil.</title>
        <authorList>
            <person name="Lee J.S."/>
        </authorList>
    </citation>
    <scope>NUCLEOTIDE SEQUENCE [LARGE SCALE GENOMIC DNA]</scope>
    <source>
        <strain evidence="3 4">GJW-30</strain>
    </source>
</reference>
<dbReference type="OrthoDB" id="5422830at2"/>
<feature type="transmembrane region" description="Helical" evidence="2">
    <location>
        <begin position="139"/>
        <end position="158"/>
    </location>
</feature>
<feature type="transmembrane region" description="Helical" evidence="2">
    <location>
        <begin position="758"/>
        <end position="778"/>
    </location>
</feature>
<feature type="transmembrane region" description="Helical" evidence="2">
    <location>
        <begin position="882"/>
        <end position="902"/>
    </location>
</feature>
<dbReference type="EMBL" id="AP014946">
    <property type="protein sequence ID" value="BAT59009.1"/>
    <property type="molecule type" value="Genomic_DNA"/>
</dbReference>
<dbReference type="Pfam" id="PF10101">
    <property type="entry name" value="DUF2339"/>
    <property type="match status" value="1"/>
</dbReference>